<reference evidence="2 3" key="1">
    <citation type="submission" date="2019-07" db="EMBL/GenBank/DDBJ databases">
        <authorList>
            <person name="Kim J."/>
        </authorList>
    </citation>
    <scope>NUCLEOTIDE SEQUENCE [LARGE SCALE GENOMIC DNA]</scope>
    <source>
        <strain evidence="2 3">JC52</strain>
    </source>
</reference>
<dbReference type="Pfam" id="PF17989">
    <property type="entry name" value="ALP_N"/>
    <property type="match status" value="1"/>
</dbReference>
<protein>
    <submittedName>
        <fullName evidence="2">ParM/StbA family protein</fullName>
    </submittedName>
</protein>
<dbReference type="InterPro" id="IPR040607">
    <property type="entry name" value="ALP_N"/>
</dbReference>
<dbReference type="AlphaFoldDB" id="A0A559K4X2"/>
<dbReference type="InterPro" id="IPR043129">
    <property type="entry name" value="ATPase_NBD"/>
</dbReference>
<dbReference type="Gene3D" id="3.30.420.40">
    <property type="match status" value="1"/>
</dbReference>
<gene>
    <name evidence="2" type="ORF">FPZ49_25125</name>
</gene>
<sequence>MVSIVGLDVGRNGVKVCAEGRLFTFPSIVGDWNERKLVTDYSDRGGYEIDVQSARKFIGTLAENESINPRHMLIDNKATDEAKFLALTALHLTGFTDVIVVTGLPVEQHVTEQKKAFRDLLFGQRGGMWDFNVNGERRLLRILDVKIAVEGGAAFWSAPQDGLVRLIDAGSKTVNYVTMKDRRYIYRDSGTLSFGLNTKRKWQELPIEDFAAQIAGELGAIKWSAKDAVLVSGGRANELAGLLRQYFPLAAALPEPLYANAIGYYRAGRSTVK</sequence>
<proteinExistence type="predicted"/>
<dbReference type="RefSeq" id="WP_144852307.1">
    <property type="nucleotide sequence ID" value="NZ_VNJI01000041.1"/>
</dbReference>
<comment type="caution">
    <text evidence="2">The sequence shown here is derived from an EMBL/GenBank/DDBJ whole genome shotgun (WGS) entry which is preliminary data.</text>
</comment>
<dbReference type="Proteomes" id="UP000317036">
    <property type="component" value="Unassembled WGS sequence"/>
</dbReference>
<evidence type="ECO:0000259" key="1">
    <source>
        <dbReference type="Pfam" id="PF17989"/>
    </source>
</evidence>
<keyword evidence="3" id="KW-1185">Reference proteome</keyword>
<evidence type="ECO:0000313" key="3">
    <source>
        <dbReference type="Proteomes" id="UP000317036"/>
    </source>
</evidence>
<name>A0A559K4X2_9BACL</name>
<accession>A0A559K4X2</accession>
<evidence type="ECO:0000313" key="2">
    <source>
        <dbReference type="EMBL" id="TVY07195.1"/>
    </source>
</evidence>
<dbReference type="OrthoDB" id="2677727at2"/>
<dbReference type="EMBL" id="VNJI01000041">
    <property type="protein sequence ID" value="TVY07195.1"/>
    <property type="molecule type" value="Genomic_DNA"/>
</dbReference>
<feature type="domain" description="Actin-like protein N-terminal" evidence="1">
    <location>
        <begin position="6"/>
        <end position="151"/>
    </location>
</feature>
<organism evidence="2 3">
    <name type="scientific">Paenibacillus cremeus</name>
    <dbReference type="NCBI Taxonomy" id="2163881"/>
    <lineage>
        <taxon>Bacteria</taxon>
        <taxon>Bacillati</taxon>
        <taxon>Bacillota</taxon>
        <taxon>Bacilli</taxon>
        <taxon>Bacillales</taxon>
        <taxon>Paenibacillaceae</taxon>
        <taxon>Paenibacillus</taxon>
    </lineage>
</organism>
<dbReference type="SUPFAM" id="SSF53067">
    <property type="entry name" value="Actin-like ATPase domain"/>
    <property type="match status" value="1"/>
</dbReference>
<dbReference type="CDD" id="cd10227">
    <property type="entry name" value="ASKHA_NBD_ParM-like"/>
    <property type="match status" value="1"/>
</dbReference>